<proteinExistence type="predicted"/>
<evidence type="ECO:0000313" key="2">
    <source>
        <dbReference type="Proteomes" id="UP000233180"/>
    </source>
</evidence>
<evidence type="ECO:0000313" key="1">
    <source>
        <dbReference type="Ensembl" id="ENSRBIP00000011623.1"/>
    </source>
</evidence>
<name>A0A2K6KK22_RHIBE</name>
<keyword evidence="2" id="KW-1185">Reference proteome</keyword>
<dbReference type="Ensembl" id="ENSRBIT00000035291.1">
    <property type="protein sequence ID" value="ENSRBIP00000011623.1"/>
    <property type="gene ID" value="ENSRBIG00000029702.1"/>
</dbReference>
<reference evidence="1" key="3">
    <citation type="submission" date="2025-09" db="UniProtKB">
        <authorList>
            <consortium name="Ensembl"/>
        </authorList>
    </citation>
    <scope>IDENTIFICATION</scope>
</reference>
<reference evidence="1 2" key="1">
    <citation type="submission" date="2016-06" db="EMBL/GenBank/DDBJ databases">
        <title>Genome of Rhinopithecus bieti.</title>
        <authorList>
            <person name="Wu"/>
            <person name="C.-I. and Zhang"/>
            <person name="Y."/>
        </authorList>
    </citation>
    <scope>NUCLEOTIDE SEQUENCE</scope>
</reference>
<dbReference type="GeneTree" id="ENSGT00910000148616"/>
<dbReference type="Proteomes" id="UP000233180">
    <property type="component" value="Unassembled WGS sequence"/>
</dbReference>
<protein>
    <submittedName>
        <fullName evidence="1">Uncharacterized protein</fullName>
    </submittedName>
</protein>
<accession>A0A2K6KK22</accession>
<sequence length="75" mass="8338">MPSCDICLHLYFLSITQPKVFISESSMSLLHRTIKMLMVPGSASLASTADSYFCRQELLTLGWVSAPAFYILFTG</sequence>
<reference evidence="1" key="2">
    <citation type="submission" date="2025-08" db="UniProtKB">
        <authorList>
            <consortium name="Ensembl"/>
        </authorList>
    </citation>
    <scope>IDENTIFICATION</scope>
</reference>
<organism evidence="1 2">
    <name type="scientific">Rhinopithecus bieti</name>
    <name type="common">Black snub-nosed monkey</name>
    <name type="synonym">Pygathrix bieti</name>
    <dbReference type="NCBI Taxonomy" id="61621"/>
    <lineage>
        <taxon>Eukaryota</taxon>
        <taxon>Metazoa</taxon>
        <taxon>Chordata</taxon>
        <taxon>Craniata</taxon>
        <taxon>Vertebrata</taxon>
        <taxon>Euteleostomi</taxon>
        <taxon>Mammalia</taxon>
        <taxon>Eutheria</taxon>
        <taxon>Euarchontoglires</taxon>
        <taxon>Primates</taxon>
        <taxon>Haplorrhini</taxon>
        <taxon>Catarrhini</taxon>
        <taxon>Cercopithecidae</taxon>
        <taxon>Colobinae</taxon>
        <taxon>Rhinopithecus</taxon>
    </lineage>
</organism>
<dbReference type="OMA" id="MPSCDIC"/>
<dbReference type="AlphaFoldDB" id="A0A2K6KK22"/>